<organism evidence="2 3">
    <name type="scientific">Testudinibacter aquarius</name>
    <dbReference type="NCBI Taxonomy" id="1524974"/>
    <lineage>
        <taxon>Bacteria</taxon>
        <taxon>Pseudomonadati</taxon>
        <taxon>Pseudomonadota</taxon>
        <taxon>Gammaproteobacteria</taxon>
        <taxon>Pasteurellales</taxon>
        <taxon>Pasteurellaceae</taxon>
        <taxon>Testudinibacter</taxon>
    </lineage>
</organism>
<dbReference type="Proteomes" id="UP000294619">
    <property type="component" value="Unassembled WGS sequence"/>
</dbReference>
<gene>
    <name evidence="2" type="ORF">EDC16_10610</name>
</gene>
<dbReference type="Pfam" id="PF06097">
    <property type="entry name" value="DUF945"/>
    <property type="match status" value="1"/>
</dbReference>
<feature type="region of interest" description="Disordered" evidence="1">
    <location>
        <begin position="490"/>
        <end position="545"/>
    </location>
</feature>
<evidence type="ECO:0000313" key="3">
    <source>
        <dbReference type="Proteomes" id="UP000294619"/>
    </source>
</evidence>
<dbReference type="EMBL" id="SMCP01000006">
    <property type="protein sequence ID" value="TCV86465.1"/>
    <property type="molecule type" value="Genomic_DNA"/>
</dbReference>
<comment type="caution">
    <text evidence="2">The sequence shown here is derived from an EMBL/GenBank/DDBJ whole genome shotgun (WGS) entry which is preliminary data.</text>
</comment>
<evidence type="ECO:0000256" key="1">
    <source>
        <dbReference type="SAM" id="MobiDB-lite"/>
    </source>
</evidence>
<sequence length="545" mass="60330">MKKSVVAISVVAALAVVWAGGTWYTGKNLEQQYAEKIADLNKTLTQYLPPVDGNGLKVENVSYQRGFFSSKIVDKLVLQDHDQPIELVFESAVQHGPLPLARLRKLELKPVLLAGNAKLVNNSSVATWFKAAKEQTPFSTDFTLDYNEKVVASSRFAALQWAEDNLEFKMSDLVIDSDTDLNAIGNIKLNLDQLSFSEQASETAQNSTALQINGIKMDSRQQQAKGFENLAVGSSRLTVNDISFDLQPGEQSDDSPLKWQLSDTSIDSEVQLNDGFIDILSKNQLGKLLIDENHFGQFQFDLGINHLDGKSLNDLVELLKNMPADGEFTPEQDEQGKQLLQTLMANHPQLQFLPLAWRNDGGTSQLNLDIGFNNIDQVGENILSLFSKFELSGAVNKQMLRSLITTVVEMNNPDMTDQGQAQTIDDSYQAASADLLVDGTFIDTPEAFIANLILENGVLKHNGEVVPEEKINEFVMSMVMAAAFYNMSDDDQYNQDDEQWGEDGEIYPDDQLDDSFSPADEDYDLAIPDLSPSDLEGLPEAAPQQ</sequence>
<name>A0A4R3Y2R6_9PAST</name>
<dbReference type="RefSeq" id="WP_132966948.1">
    <property type="nucleotide sequence ID" value="NZ_LEKL01000029.1"/>
</dbReference>
<evidence type="ECO:0000313" key="2">
    <source>
        <dbReference type="EMBL" id="TCV86465.1"/>
    </source>
</evidence>
<accession>A0A4R3Y2R6</accession>
<proteinExistence type="predicted"/>
<feature type="compositionally biased region" description="Acidic residues" evidence="1">
    <location>
        <begin position="490"/>
        <end position="524"/>
    </location>
</feature>
<dbReference type="AlphaFoldDB" id="A0A4R3Y2R6"/>
<protein>
    <submittedName>
        <fullName evidence="2">Uncharacterized protein YdgA (DUF945 family)</fullName>
    </submittedName>
</protein>
<dbReference type="InterPro" id="IPR010352">
    <property type="entry name" value="DUF945"/>
</dbReference>
<reference evidence="2 3" key="1">
    <citation type="submission" date="2019-03" db="EMBL/GenBank/DDBJ databases">
        <title>Genomic Encyclopedia of Type Strains, Phase IV (KMG-IV): sequencing the most valuable type-strain genomes for metagenomic binning, comparative biology and taxonomic classification.</title>
        <authorList>
            <person name="Goeker M."/>
        </authorList>
    </citation>
    <scope>NUCLEOTIDE SEQUENCE [LARGE SCALE GENOMIC DNA]</scope>
    <source>
        <strain evidence="2 3">DSM 28140</strain>
    </source>
</reference>